<dbReference type="Pfam" id="PF24645">
    <property type="entry name" value="DUF7639"/>
    <property type="match status" value="1"/>
</dbReference>
<reference evidence="3 4" key="1">
    <citation type="submission" date="2022-11" db="EMBL/GenBank/DDBJ databases">
        <title>Viruses from the air-sea interface of a natural surface slick.</title>
        <authorList>
            <person name="Rahlff J."/>
            <person name="Holmfeldt K."/>
        </authorList>
    </citation>
    <scope>NUCLEOTIDE SEQUENCE [LARGE SCALE GENOMIC DNA]</scope>
    <source>
        <strain evidence="3 4">SMS4</strain>
    </source>
</reference>
<name>A0ABT9I5B5_9GAMM</name>
<keyword evidence="4" id="KW-1185">Reference proteome</keyword>
<protein>
    <submittedName>
        <fullName evidence="3">Uncharacterized protein</fullName>
    </submittedName>
</protein>
<dbReference type="Pfam" id="PF24644">
    <property type="entry name" value="DUF7638"/>
    <property type="match status" value="1"/>
</dbReference>
<evidence type="ECO:0000259" key="1">
    <source>
        <dbReference type="Pfam" id="PF24644"/>
    </source>
</evidence>
<feature type="domain" description="DUF7639" evidence="2">
    <location>
        <begin position="109"/>
        <end position="168"/>
    </location>
</feature>
<dbReference type="InterPro" id="IPR056056">
    <property type="entry name" value="DUF7639"/>
</dbReference>
<feature type="domain" description="DUF7638" evidence="1">
    <location>
        <begin position="5"/>
        <end position="107"/>
    </location>
</feature>
<organism evidence="3 4">
    <name type="scientific">Rheinheimera baltica</name>
    <dbReference type="NCBI Taxonomy" id="67576"/>
    <lineage>
        <taxon>Bacteria</taxon>
        <taxon>Pseudomonadati</taxon>
        <taxon>Pseudomonadota</taxon>
        <taxon>Gammaproteobacteria</taxon>
        <taxon>Chromatiales</taxon>
        <taxon>Chromatiaceae</taxon>
        <taxon>Rheinheimera</taxon>
    </lineage>
</organism>
<dbReference type="Proteomes" id="UP001231109">
    <property type="component" value="Unassembled WGS sequence"/>
</dbReference>
<dbReference type="RefSeq" id="WP_305977689.1">
    <property type="nucleotide sequence ID" value="NZ_JAPJDZ010000203.1"/>
</dbReference>
<dbReference type="InterPro" id="IPR056055">
    <property type="entry name" value="DUF7638"/>
</dbReference>
<proteinExistence type="predicted"/>
<dbReference type="EMBL" id="JAPJDZ010000203">
    <property type="protein sequence ID" value="MDP5138572.1"/>
    <property type="molecule type" value="Genomic_DNA"/>
</dbReference>
<comment type="caution">
    <text evidence="3">The sequence shown here is derived from an EMBL/GenBank/DDBJ whole genome shotgun (WGS) entry which is preliminary data.</text>
</comment>
<evidence type="ECO:0000313" key="3">
    <source>
        <dbReference type="EMBL" id="MDP5138572.1"/>
    </source>
</evidence>
<sequence>MEKIYRELENGDIVKGVGLPAFIHNMQYHLVTIKVYEDGIIDCWGKVDFEGFVEKVKSGWVVTKVPKGKDVSRFHSFYGKSDGIETYIDEVEFIKEVRDTIDELQGNATSSMRCRDAFSSFLNSPNDTTKSELNKEYNLIPEHLKRYVLGDMDSKDGPIKQVLSGKKLDEENLNYWRERYNRC</sequence>
<gene>
    <name evidence="3" type="ORF">ORJ04_21735</name>
</gene>
<evidence type="ECO:0000313" key="4">
    <source>
        <dbReference type="Proteomes" id="UP001231109"/>
    </source>
</evidence>
<evidence type="ECO:0000259" key="2">
    <source>
        <dbReference type="Pfam" id="PF24645"/>
    </source>
</evidence>
<accession>A0ABT9I5B5</accession>